<dbReference type="EMBL" id="JAVUPU010000010">
    <property type="protein sequence ID" value="MDT9600557.1"/>
    <property type="molecule type" value="Genomic_DNA"/>
</dbReference>
<reference evidence="2 3" key="1">
    <citation type="submission" date="2023-05" db="EMBL/GenBank/DDBJ databases">
        <authorList>
            <person name="Guo Y."/>
        </authorList>
    </citation>
    <scope>NUCLEOTIDE SEQUENCE [LARGE SCALE GENOMIC DNA]</scope>
    <source>
        <strain evidence="2 3">GR2756</strain>
    </source>
</reference>
<organism evidence="2 3">
    <name type="scientific">Sphingosinicella rhizophila</name>
    <dbReference type="NCBI Taxonomy" id="3050082"/>
    <lineage>
        <taxon>Bacteria</taxon>
        <taxon>Pseudomonadati</taxon>
        <taxon>Pseudomonadota</taxon>
        <taxon>Alphaproteobacteria</taxon>
        <taxon>Sphingomonadales</taxon>
        <taxon>Sphingosinicellaceae</taxon>
        <taxon>Sphingosinicella</taxon>
    </lineage>
</organism>
<dbReference type="RefSeq" id="WP_315727868.1">
    <property type="nucleotide sequence ID" value="NZ_JAVUPU010000010.1"/>
</dbReference>
<protein>
    <submittedName>
        <fullName evidence="2">Uncharacterized protein</fullName>
    </submittedName>
</protein>
<gene>
    <name evidence="2" type="ORF">RQX22_16475</name>
</gene>
<name>A0ABU3QB87_9SPHN</name>
<evidence type="ECO:0000256" key="1">
    <source>
        <dbReference type="SAM" id="MobiDB-lite"/>
    </source>
</evidence>
<evidence type="ECO:0000313" key="3">
    <source>
        <dbReference type="Proteomes" id="UP001259572"/>
    </source>
</evidence>
<dbReference type="Proteomes" id="UP001259572">
    <property type="component" value="Unassembled WGS sequence"/>
</dbReference>
<feature type="region of interest" description="Disordered" evidence="1">
    <location>
        <begin position="56"/>
        <end position="90"/>
    </location>
</feature>
<sequence>MKLFAALAEQILQALRQPRSIAVERNRETADSNHAHLILPSDFTVQLAPLHPGAPAKAALSIGTGPDSKERPPREAWLMPTLLPNKEDKG</sequence>
<accession>A0ABU3QB87</accession>
<keyword evidence="3" id="KW-1185">Reference proteome</keyword>
<proteinExistence type="predicted"/>
<comment type="caution">
    <text evidence="2">The sequence shown here is derived from an EMBL/GenBank/DDBJ whole genome shotgun (WGS) entry which is preliminary data.</text>
</comment>
<evidence type="ECO:0000313" key="2">
    <source>
        <dbReference type="EMBL" id="MDT9600557.1"/>
    </source>
</evidence>